<dbReference type="VEuPathDB" id="FungiDB:ACLA_096180"/>
<reference evidence="1 2" key="1">
    <citation type="journal article" date="2008" name="PLoS Genet.">
        <title>Genomic islands in the pathogenic filamentous fungus Aspergillus fumigatus.</title>
        <authorList>
            <person name="Fedorova N.D."/>
            <person name="Khaldi N."/>
            <person name="Joardar V.S."/>
            <person name="Maiti R."/>
            <person name="Amedeo P."/>
            <person name="Anderson M.J."/>
            <person name="Crabtree J."/>
            <person name="Silva J.C."/>
            <person name="Badger J.H."/>
            <person name="Albarraq A."/>
            <person name="Angiuoli S."/>
            <person name="Bussey H."/>
            <person name="Bowyer P."/>
            <person name="Cotty P.J."/>
            <person name="Dyer P.S."/>
            <person name="Egan A."/>
            <person name="Galens K."/>
            <person name="Fraser-Liggett C.M."/>
            <person name="Haas B.J."/>
            <person name="Inman J.M."/>
            <person name="Kent R."/>
            <person name="Lemieux S."/>
            <person name="Malavazi I."/>
            <person name="Orvis J."/>
            <person name="Roemer T."/>
            <person name="Ronning C.M."/>
            <person name="Sundaram J.P."/>
            <person name="Sutton G."/>
            <person name="Turner G."/>
            <person name="Venter J.C."/>
            <person name="White O.R."/>
            <person name="Whitty B.R."/>
            <person name="Youngman P."/>
            <person name="Wolfe K.H."/>
            <person name="Goldman G.H."/>
            <person name="Wortman J.R."/>
            <person name="Jiang B."/>
            <person name="Denning D.W."/>
            <person name="Nierman W.C."/>
        </authorList>
    </citation>
    <scope>NUCLEOTIDE SEQUENCE [LARGE SCALE GENOMIC DNA]</scope>
    <source>
        <strain evidence="2">ATCC 1007 / CBS 513.65 / DSM 816 / NCTC 3887 / NRRL 1</strain>
    </source>
</reference>
<accession>A1CM98</accession>
<dbReference type="EMBL" id="DS027058">
    <property type="protein sequence ID" value="EAW08685.1"/>
    <property type="molecule type" value="Genomic_DNA"/>
</dbReference>
<evidence type="ECO:0000313" key="2">
    <source>
        <dbReference type="Proteomes" id="UP000006701"/>
    </source>
</evidence>
<protein>
    <submittedName>
        <fullName evidence="1">Uncharacterized protein</fullName>
    </submittedName>
</protein>
<dbReference type="RefSeq" id="XP_001270111.1">
    <property type="nucleotide sequence ID" value="XM_001270110.1"/>
</dbReference>
<keyword evidence="2" id="KW-1185">Reference proteome</keyword>
<dbReference type="AlphaFoldDB" id="A1CM98"/>
<evidence type="ECO:0000313" key="1">
    <source>
        <dbReference type="EMBL" id="EAW08685.1"/>
    </source>
</evidence>
<dbReference type="HOGENOM" id="CLU_2573464_0_0_1"/>
<sequence length="81" mass="8498">MVIVNVPAVDVGVKVVIVIEIEIVSDRTDAPSTSLGAAPALSKSLVSSFQFPGPRAPRRPHAAAAGTAESFQNCHCYRLPL</sequence>
<gene>
    <name evidence="1" type="ORF">ACLA_096180</name>
</gene>
<proteinExistence type="predicted"/>
<organism evidence="1 2">
    <name type="scientific">Aspergillus clavatus (strain ATCC 1007 / CBS 513.65 / DSM 816 / NCTC 3887 / NRRL 1 / QM 1276 / 107)</name>
    <dbReference type="NCBI Taxonomy" id="344612"/>
    <lineage>
        <taxon>Eukaryota</taxon>
        <taxon>Fungi</taxon>
        <taxon>Dikarya</taxon>
        <taxon>Ascomycota</taxon>
        <taxon>Pezizomycotina</taxon>
        <taxon>Eurotiomycetes</taxon>
        <taxon>Eurotiomycetidae</taxon>
        <taxon>Eurotiales</taxon>
        <taxon>Aspergillaceae</taxon>
        <taxon>Aspergillus</taxon>
        <taxon>Aspergillus subgen. Fumigati</taxon>
    </lineage>
</organism>
<dbReference type="Proteomes" id="UP000006701">
    <property type="component" value="Unassembled WGS sequence"/>
</dbReference>
<dbReference type="GeneID" id="4702440"/>
<dbReference type="KEGG" id="act:ACLA_096180"/>
<name>A1CM98_ASPCL</name>